<evidence type="ECO:0000256" key="2">
    <source>
        <dbReference type="ARBA" id="ARBA00023015"/>
    </source>
</evidence>
<proteinExistence type="inferred from homology"/>
<dbReference type="GeneID" id="106746045"/>
<feature type="region of interest" description="Disordered" evidence="9">
    <location>
        <begin position="355"/>
        <end position="384"/>
    </location>
</feature>
<dbReference type="KEGG" id="dqu:106746045"/>
<keyword evidence="3 8" id="KW-0238">DNA-binding</keyword>
<dbReference type="GO" id="GO:0000987">
    <property type="term" value="F:cis-regulatory region sequence-specific DNA binding"/>
    <property type="evidence" value="ECO:0007669"/>
    <property type="project" value="UniProtKB-ARBA"/>
</dbReference>
<evidence type="ECO:0000259" key="10">
    <source>
        <dbReference type="PROSITE" id="PS50071"/>
    </source>
</evidence>
<keyword evidence="2" id="KW-0805">Transcription regulation</keyword>
<dbReference type="GO" id="GO:0006355">
    <property type="term" value="P:regulation of DNA-templated transcription"/>
    <property type="evidence" value="ECO:0007669"/>
    <property type="project" value="InterPro"/>
</dbReference>
<dbReference type="InterPro" id="IPR009057">
    <property type="entry name" value="Homeodomain-like_sf"/>
</dbReference>
<accession>A0A6P3XI62</accession>
<dbReference type="PANTHER" id="PTHR11850">
    <property type="entry name" value="HOMEOBOX PROTEIN TRANSCRIPTION FACTORS"/>
    <property type="match status" value="1"/>
</dbReference>
<organism evidence="11 12">
    <name type="scientific">Dinoponera quadriceps</name>
    <name type="common">South American ant</name>
    <dbReference type="NCBI Taxonomy" id="609295"/>
    <lineage>
        <taxon>Eukaryota</taxon>
        <taxon>Metazoa</taxon>
        <taxon>Ecdysozoa</taxon>
        <taxon>Arthropoda</taxon>
        <taxon>Hexapoda</taxon>
        <taxon>Insecta</taxon>
        <taxon>Pterygota</taxon>
        <taxon>Neoptera</taxon>
        <taxon>Endopterygota</taxon>
        <taxon>Hymenoptera</taxon>
        <taxon>Apocrita</taxon>
        <taxon>Aculeata</taxon>
        <taxon>Formicoidea</taxon>
        <taxon>Formicidae</taxon>
        <taxon>Ponerinae</taxon>
        <taxon>Ponerini</taxon>
        <taxon>Dinoponera</taxon>
    </lineage>
</organism>
<evidence type="ECO:0000256" key="7">
    <source>
        <dbReference type="ARBA" id="ARBA00038021"/>
    </source>
</evidence>
<feature type="compositionally biased region" description="Polar residues" evidence="9">
    <location>
        <begin position="27"/>
        <end position="50"/>
    </location>
</feature>
<keyword evidence="6 8" id="KW-0539">Nucleus</keyword>
<sequence length="384" mass="43221">MEFISEKRQGIISAMPQKNVSEDSRSEMSSPEVPSTSHDFGRNAQHSGNQTTTANTAAGVTRKRRGNLPKQSVKIMKRWLYDHRFNAYPSEEEKMVLCRQAGLSMLQVCNWFINARRRILPEILRKSGENPDRYTISRRRRTMGQQQHANARHGRNAAAYEDAAQNRRVDHDYDEADNLIYRSEEDSPNDYESTSSHSEEERPTAQWPNVIVCHYAENKTARDIHFDRDAISHQPNFMNEIGPSGETPGYWSAPREHSSPRVMPDVRMEVPGVVVPEVAAEVATTEAAAQNGVPDVEMAPEAHPAPSAEESRLAVLGDSAIEEEVDILQLTHQRDQGMWGMLLLAVVAQNYGANPSLSRHRERQGLTTANRDENGGKVEGENRK</sequence>
<dbReference type="SUPFAM" id="SSF46689">
    <property type="entry name" value="Homeodomain-like"/>
    <property type="match status" value="1"/>
</dbReference>
<feature type="DNA-binding region" description="Homeobox" evidence="8">
    <location>
        <begin position="61"/>
        <end position="123"/>
    </location>
</feature>
<dbReference type="SMART" id="SM00389">
    <property type="entry name" value="HOX"/>
    <property type="match status" value="1"/>
</dbReference>
<keyword evidence="4 8" id="KW-0371">Homeobox</keyword>
<feature type="region of interest" description="Disordered" evidence="9">
    <location>
        <begin position="138"/>
        <end position="205"/>
    </location>
</feature>
<dbReference type="Gene3D" id="1.10.10.60">
    <property type="entry name" value="Homeodomain-like"/>
    <property type="match status" value="1"/>
</dbReference>
<feature type="domain" description="Homeobox" evidence="10">
    <location>
        <begin position="59"/>
        <end position="122"/>
    </location>
</feature>
<dbReference type="GO" id="GO:0009887">
    <property type="term" value="P:animal organ morphogenesis"/>
    <property type="evidence" value="ECO:0007669"/>
    <property type="project" value="UniProtKB-ARBA"/>
</dbReference>
<evidence type="ECO:0000256" key="1">
    <source>
        <dbReference type="ARBA" id="ARBA00004123"/>
    </source>
</evidence>
<dbReference type="GO" id="GO:0005634">
    <property type="term" value="C:nucleus"/>
    <property type="evidence" value="ECO:0007669"/>
    <property type="project" value="UniProtKB-SubCell"/>
</dbReference>
<dbReference type="GO" id="GO:0048646">
    <property type="term" value="P:anatomical structure formation involved in morphogenesis"/>
    <property type="evidence" value="ECO:0007669"/>
    <property type="project" value="UniProtKB-ARBA"/>
</dbReference>
<evidence type="ECO:0000256" key="8">
    <source>
        <dbReference type="PROSITE-ProRule" id="PRU00108"/>
    </source>
</evidence>
<dbReference type="AlphaFoldDB" id="A0A6P3XI62"/>
<reference evidence="12" key="1">
    <citation type="submission" date="2025-08" db="UniProtKB">
        <authorList>
            <consortium name="RefSeq"/>
        </authorList>
    </citation>
    <scope>IDENTIFICATION</scope>
</reference>
<dbReference type="PROSITE" id="PS50071">
    <property type="entry name" value="HOMEOBOX_2"/>
    <property type="match status" value="1"/>
</dbReference>
<dbReference type="CDD" id="cd00086">
    <property type="entry name" value="homeodomain"/>
    <property type="match status" value="1"/>
</dbReference>
<keyword evidence="11" id="KW-1185">Reference proteome</keyword>
<comment type="similarity">
    <text evidence="7">Belongs to the TALE/TGIF homeobox family.</text>
</comment>
<evidence type="ECO:0000256" key="6">
    <source>
        <dbReference type="ARBA" id="ARBA00023242"/>
    </source>
</evidence>
<feature type="compositionally biased region" description="Basic and acidic residues" evidence="9">
    <location>
        <begin position="370"/>
        <end position="384"/>
    </location>
</feature>
<evidence type="ECO:0000256" key="5">
    <source>
        <dbReference type="ARBA" id="ARBA00023163"/>
    </source>
</evidence>
<name>A0A6P3XI62_DINQU</name>
<dbReference type="InterPro" id="IPR001356">
    <property type="entry name" value="HD"/>
</dbReference>
<evidence type="ECO:0000313" key="11">
    <source>
        <dbReference type="Proteomes" id="UP000515204"/>
    </source>
</evidence>
<protein>
    <submittedName>
        <fullName evidence="12">Homeobox protein meis3-A-like isoform X1</fullName>
    </submittedName>
</protein>
<evidence type="ECO:0000313" key="12">
    <source>
        <dbReference type="RefSeq" id="XP_014477673.1"/>
    </source>
</evidence>
<dbReference type="GO" id="GO:0001654">
    <property type="term" value="P:eye development"/>
    <property type="evidence" value="ECO:0007669"/>
    <property type="project" value="UniProtKB-ARBA"/>
</dbReference>
<dbReference type="Pfam" id="PF05920">
    <property type="entry name" value="Homeobox_KN"/>
    <property type="match status" value="1"/>
</dbReference>
<dbReference type="RefSeq" id="XP_014477673.1">
    <property type="nucleotide sequence ID" value="XM_014622187.1"/>
</dbReference>
<evidence type="ECO:0000256" key="3">
    <source>
        <dbReference type="ARBA" id="ARBA00023125"/>
    </source>
</evidence>
<evidence type="ECO:0000256" key="9">
    <source>
        <dbReference type="SAM" id="MobiDB-lite"/>
    </source>
</evidence>
<dbReference type="FunFam" id="1.10.10.60:FF:000059">
    <property type="entry name" value="TGFB-induced factor homeobox 1"/>
    <property type="match status" value="1"/>
</dbReference>
<gene>
    <name evidence="12" type="primary">LOC106746045</name>
</gene>
<dbReference type="InterPro" id="IPR008422">
    <property type="entry name" value="KN_HD"/>
</dbReference>
<comment type="subcellular location">
    <subcellularLocation>
        <location evidence="1 8">Nucleus</location>
    </subcellularLocation>
</comment>
<feature type="region of interest" description="Disordered" evidence="9">
    <location>
        <begin position="1"/>
        <end position="69"/>
    </location>
</feature>
<dbReference type="Proteomes" id="UP000515204">
    <property type="component" value="Unplaced"/>
</dbReference>
<keyword evidence="5" id="KW-0804">Transcription</keyword>
<dbReference type="OrthoDB" id="10056939at2759"/>
<evidence type="ECO:0000256" key="4">
    <source>
        <dbReference type="ARBA" id="ARBA00023155"/>
    </source>
</evidence>
<dbReference type="InterPro" id="IPR050224">
    <property type="entry name" value="TALE_homeobox"/>
</dbReference>